<dbReference type="PROSITE" id="PS00141">
    <property type="entry name" value="ASP_PROTEASE"/>
    <property type="match status" value="1"/>
</dbReference>
<comment type="similarity">
    <text evidence="1">Belongs to the peptidase A1 family.</text>
</comment>
<gene>
    <name evidence="5" type="ORF">BDW02DRAFT_463264</name>
</gene>
<dbReference type="GO" id="GO:0006508">
    <property type="term" value="P:proteolysis"/>
    <property type="evidence" value="ECO:0007669"/>
    <property type="project" value="InterPro"/>
</dbReference>
<proteinExistence type="inferred from homology"/>
<dbReference type="OrthoDB" id="15189at2759"/>
<reference evidence="5" key="1">
    <citation type="submission" date="2020-01" db="EMBL/GenBank/DDBJ databases">
        <authorList>
            <consortium name="DOE Joint Genome Institute"/>
            <person name="Haridas S."/>
            <person name="Albert R."/>
            <person name="Binder M."/>
            <person name="Bloem J."/>
            <person name="Labutti K."/>
            <person name="Salamov A."/>
            <person name="Andreopoulos B."/>
            <person name="Baker S.E."/>
            <person name="Barry K."/>
            <person name="Bills G."/>
            <person name="Bluhm B.H."/>
            <person name="Cannon C."/>
            <person name="Castanera R."/>
            <person name="Culley D.E."/>
            <person name="Daum C."/>
            <person name="Ezra D."/>
            <person name="Gonzalez J.B."/>
            <person name="Henrissat B."/>
            <person name="Kuo A."/>
            <person name="Liang C."/>
            <person name="Lipzen A."/>
            <person name="Lutzoni F."/>
            <person name="Magnuson J."/>
            <person name="Mondo S."/>
            <person name="Nolan M."/>
            <person name="Ohm R."/>
            <person name="Pangilinan J."/>
            <person name="Park H.-J."/>
            <person name="Ramirez L."/>
            <person name="Alfaro M."/>
            <person name="Sun H."/>
            <person name="Tritt A."/>
            <person name="Yoshinaga Y."/>
            <person name="Zwiers L.-H."/>
            <person name="Turgeon B.G."/>
            <person name="Goodwin S.B."/>
            <person name="Spatafora J.W."/>
            <person name="Crous P.W."/>
            <person name="Grigoriev I.V."/>
        </authorList>
    </citation>
    <scope>NUCLEOTIDE SEQUENCE</scope>
    <source>
        <strain evidence="5">P77</strain>
    </source>
</reference>
<keyword evidence="2" id="KW-0645">Protease</keyword>
<feature type="signal peptide" evidence="3">
    <location>
        <begin position="1"/>
        <end position="20"/>
    </location>
</feature>
<dbReference type="SUPFAM" id="SSF50630">
    <property type="entry name" value="Acid proteases"/>
    <property type="match status" value="1"/>
</dbReference>
<feature type="domain" description="Peptidase A1" evidence="4">
    <location>
        <begin position="87"/>
        <end position="307"/>
    </location>
</feature>
<dbReference type="InterPro" id="IPR021109">
    <property type="entry name" value="Peptidase_aspartic_dom_sf"/>
</dbReference>
<organism evidence="5 6">
    <name type="scientific">Decorospora gaudefroyi</name>
    <dbReference type="NCBI Taxonomy" id="184978"/>
    <lineage>
        <taxon>Eukaryota</taxon>
        <taxon>Fungi</taxon>
        <taxon>Dikarya</taxon>
        <taxon>Ascomycota</taxon>
        <taxon>Pezizomycotina</taxon>
        <taxon>Dothideomycetes</taxon>
        <taxon>Pleosporomycetidae</taxon>
        <taxon>Pleosporales</taxon>
        <taxon>Pleosporineae</taxon>
        <taxon>Pleosporaceae</taxon>
        <taxon>Decorospora</taxon>
    </lineage>
</organism>
<dbReference type="EMBL" id="ML975330">
    <property type="protein sequence ID" value="KAF1832811.1"/>
    <property type="molecule type" value="Genomic_DNA"/>
</dbReference>
<dbReference type="InterPro" id="IPR001969">
    <property type="entry name" value="Aspartic_peptidase_AS"/>
</dbReference>
<dbReference type="Pfam" id="PF00026">
    <property type="entry name" value="Asp"/>
    <property type="match status" value="1"/>
</dbReference>
<accession>A0A6A5K8R5</accession>
<evidence type="ECO:0000256" key="1">
    <source>
        <dbReference type="ARBA" id="ARBA00007447"/>
    </source>
</evidence>
<evidence type="ECO:0000256" key="2">
    <source>
        <dbReference type="ARBA" id="ARBA00022750"/>
    </source>
</evidence>
<dbReference type="PANTHER" id="PTHR47966">
    <property type="entry name" value="BETA-SITE APP-CLEAVING ENZYME, ISOFORM A-RELATED"/>
    <property type="match status" value="1"/>
</dbReference>
<sequence>MRSSILSCAFIAFSAHTVHALNRRAPAHIAVTDNVLNLTTVPYAPHLLPPSSRHLLHRRDALSQAKRQFDPVASLDEPLVTLGGRIYMTDVTLGGQTYSLVIDTGSSDTWVVSSTFQCINPSTYSIIDTRYCGLASTYDPAKSSTWKSIPGYEFAVNYTGGEFLSGDLGTEVFGIGGISTGGSNGELQVRQTIGVVERGYWAGEGISSGLMGLAYPALVSGASRLKYQSVMFTLAKESPGPDIFSLAFNRPTPSNPSAGGQLAIGGIPNVSHDGNWVRVPIQPVAQDIYAYYSINIDGFDITTPPST</sequence>
<keyword evidence="3" id="KW-0732">Signal</keyword>
<dbReference type="InterPro" id="IPR001461">
    <property type="entry name" value="Aspartic_peptidase_A1"/>
</dbReference>
<feature type="non-terminal residue" evidence="5">
    <location>
        <position position="307"/>
    </location>
</feature>
<evidence type="ECO:0000259" key="4">
    <source>
        <dbReference type="PROSITE" id="PS51767"/>
    </source>
</evidence>
<dbReference type="GO" id="GO:0004190">
    <property type="term" value="F:aspartic-type endopeptidase activity"/>
    <property type="evidence" value="ECO:0007669"/>
    <property type="project" value="UniProtKB-KW"/>
</dbReference>
<evidence type="ECO:0000313" key="5">
    <source>
        <dbReference type="EMBL" id="KAF1832811.1"/>
    </source>
</evidence>
<dbReference type="GO" id="GO:0000324">
    <property type="term" value="C:fungal-type vacuole"/>
    <property type="evidence" value="ECO:0007669"/>
    <property type="project" value="TreeGrafter"/>
</dbReference>
<dbReference type="PROSITE" id="PS51767">
    <property type="entry name" value="PEPTIDASE_A1"/>
    <property type="match status" value="1"/>
</dbReference>
<feature type="chain" id="PRO_5025544673" evidence="3">
    <location>
        <begin position="21"/>
        <end position="307"/>
    </location>
</feature>
<keyword evidence="2" id="KW-0064">Aspartyl protease</keyword>
<dbReference type="PANTHER" id="PTHR47966:SF47">
    <property type="entry name" value="ENDOPEPTIDASE, PUTATIVE (AFU_ORTHOLOGUE AFUA_3G01220)-RELATED"/>
    <property type="match status" value="1"/>
</dbReference>
<dbReference type="InterPro" id="IPR033121">
    <property type="entry name" value="PEPTIDASE_A1"/>
</dbReference>
<dbReference type="AlphaFoldDB" id="A0A6A5K8R5"/>
<name>A0A6A5K8R5_9PLEO</name>
<keyword evidence="6" id="KW-1185">Reference proteome</keyword>
<protein>
    <submittedName>
        <fullName evidence="5">Aspartic proteinase</fullName>
    </submittedName>
</protein>
<evidence type="ECO:0000256" key="3">
    <source>
        <dbReference type="SAM" id="SignalP"/>
    </source>
</evidence>
<dbReference type="InterPro" id="IPR034164">
    <property type="entry name" value="Pepsin-like_dom"/>
</dbReference>
<dbReference type="Proteomes" id="UP000800040">
    <property type="component" value="Unassembled WGS sequence"/>
</dbReference>
<keyword evidence="2" id="KW-0378">Hydrolase</keyword>
<dbReference type="CDD" id="cd05471">
    <property type="entry name" value="pepsin_like"/>
    <property type="match status" value="1"/>
</dbReference>
<evidence type="ECO:0000313" key="6">
    <source>
        <dbReference type="Proteomes" id="UP000800040"/>
    </source>
</evidence>
<dbReference type="Gene3D" id="2.40.70.10">
    <property type="entry name" value="Acid Proteases"/>
    <property type="match status" value="1"/>
</dbReference>